<keyword evidence="5" id="KW-1185">Reference proteome</keyword>
<feature type="domain" description="DUF1559" evidence="3">
    <location>
        <begin position="162"/>
        <end position="250"/>
    </location>
</feature>
<dbReference type="InterPro" id="IPR041916">
    <property type="entry name" value="Anti_sigma_zinc_sf"/>
</dbReference>
<feature type="compositionally biased region" description="Polar residues" evidence="2">
    <location>
        <begin position="104"/>
        <end position="113"/>
    </location>
</feature>
<gene>
    <name evidence="4" type="ORF">CA85_43030</name>
</gene>
<feature type="coiled-coil region" evidence="1">
    <location>
        <begin position="21"/>
        <end position="48"/>
    </location>
</feature>
<keyword evidence="1" id="KW-0175">Coiled coil</keyword>
<accession>A0A5C5X0F8</accession>
<sequence length="425" mass="46570">MHEDLLGYLLGALEPDEMRRVEQWLREDAEARRELAELEGVLKRLEEADDADAMGETDLQPPPDLVSRTMAILPPLPPMEGNPSPTAAGDPPTAGGVPPFAASAPQSDQASFTNDNFFGDVRLSRTKDGGNGDSWNRRDWVASIAAALILVAIALPAVMEGRFVARRTACQNNLRELGISMTQFADRNAQSRLPPIARDGHLAFAGIYVPWLHGAGLLRSPQQTLCPSIGQREFWDMRRPAVSAQQGMTATPPAEFQIANLQDLDYLDDLARELELARDAGQSDPNTVGKISQILAKLRWLQMMLGGHYSYTLGVRDGGQYLSPRFEGRSQFAVMSDAAVMQLSATDPTSARRATYRFHVTSHSGRGINVLYEDGHVTFLPSESLDRIPDNPLLNHEGTLEAGVTLDDASLGPSWQPPFIHANQR</sequence>
<dbReference type="InterPro" id="IPR011453">
    <property type="entry name" value="DUF1559"/>
</dbReference>
<dbReference type="Pfam" id="PF07596">
    <property type="entry name" value="SBP_bac_10"/>
    <property type="match status" value="1"/>
</dbReference>
<dbReference type="EMBL" id="SJPK01000014">
    <property type="protein sequence ID" value="TWT56300.1"/>
    <property type="molecule type" value="Genomic_DNA"/>
</dbReference>
<reference evidence="4 5" key="1">
    <citation type="submission" date="2019-02" db="EMBL/GenBank/DDBJ databases">
        <title>Deep-cultivation of Planctomycetes and their phenomic and genomic characterization uncovers novel biology.</title>
        <authorList>
            <person name="Wiegand S."/>
            <person name="Jogler M."/>
            <person name="Boedeker C."/>
            <person name="Pinto D."/>
            <person name="Vollmers J."/>
            <person name="Rivas-Marin E."/>
            <person name="Kohn T."/>
            <person name="Peeters S.H."/>
            <person name="Heuer A."/>
            <person name="Rast P."/>
            <person name="Oberbeckmann S."/>
            <person name="Bunk B."/>
            <person name="Jeske O."/>
            <person name="Meyerdierks A."/>
            <person name="Storesund J.E."/>
            <person name="Kallscheuer N."/>
            <person name="Luecker S."/>
            <person name="Lage O.M."/>
            <person name="Pohl T."/>
            <person name="Merkel B.J."/>
            <person name="Hornburger P."/>
            <person name="Mueller R.-W."/>
            <person name="Bruemmer F."/>
            <person name="Labrenz M."/>
            <person name="Spormann A.M."/>
            <person name="Op Den Camp H."/>
            <person name="Overmann J."/>
            <person name="Amann R."/>
            <person name="Jetten M.S.M."/>
            <person name="Mascher T."/>
            <person name="Medema M.H."/>
            <person name="Devos D.P."/>
            <person name="Kaster A.-K."/>
            <person name="Ovreas L."/>
            <person name="Rohde M."/>
            <person name="Galperin M.Y."/>
            <person name="Jogler C."/>
        </authorList>
    </citation>
    <scope>NUCLEOTIDE SEQUENCE [LARGE SCALE GENOMIC DNA]</scope>
    <source>
        <strain evidence="4 5">CA85</strain>
    </source>
</reference>
<evidence type="ECO:0000313" key="5">
    <source>
        <dbReference type="Proteomes" id="UP000318053"/>
    </source>
</evidence>
<dbReference type="OrthoDB" id="277292at2"/>
<evidence type="ECO:0000256" key="1">
    <source>
        <dbReference type="SAM" id="Coils"/>
    </source>
</evidence>
<dbReference type="PANTHER" id="PTHR30093:SF2">
    <property type="entry name" value="TYPE II SECRETION SYSTEM PROTEIN H"/>
    <property type="match status" value="1"/>
</dbReference>
<dbReference type="AlphaFoldDB" id="A0A5C5X0F8"/>
<evidence type="ECO:0000256" key="2">
    <source>
        <dbReference type="SAM" id="MobiDB-lite"/>
    </source>
</evidence>
<organism evidence="4 5">
    <name type="scientific">Allorhodopirellula solitaria</name>
    <dbReference type="NCBI Taxonomy" id="2527987"/>
    <lineage>
        <taxon>Bacteria</taxon>
        <taxon>Pseudomonadati</taxon>
        <taxon>Planctomycetota</taxon>
        <taxon>Planctomycetia</taxon>
        <taxon>Pirellulales</taxon>
        <taxon>Pirellulaceae</taxon>
        <taxon>Allorhodopirellula</taxon>
    </lineage>
</organism>
<dbReference type="Gene3D" id="1.10.10.1320">
    <property type="entry name" value="Anti-sigma factor, zinc-finger domain"/>
    <property type="match status" value="1"/>
</dbReference>
<evidence type="ECO:0000313" key="4">
    <source>
        <dbReference type="EMBL" id="TWT56300.1"/>
    </source>
</evidence>
<name>A0A5C5X0F8_9BACT</name>
<protein>
    <recommendedName>
        <fullName evidence="3">DUF1559 domain-containing protein</fullName>
    </recommendedName>
</protein>
<comment type="caution">
    <text evidence="4">The sequence shown here is derived from an EMBL/GenBank/DDBJ whole genome shotgun (WGS) entry which is preliminary data.</text>
</comment>
<dbReference type="Proteomes" id="UP000318053">
    <property type="component" value="Unassembled WGS sequence"/>
</dbReference>
<dbReference type="PANTHER" id="PTHR30093">
    <property type="entry name" value="GENERAL SECRETION PATHWAY PROTEIN G"/>
    <property type="match status" value="1"/>
</dbReference>
<proteinExistence type="predicted"/>
<evidence type="ECO:0000259" key="3">
    <source>
        <dbReference type="Pfam" id="PF07596"/>
    </source>
</evidence>
<feature type="region of interest" description="Disordered" evidence="2">
    <location>
        <begin position="75"/>
        <end position="113"/>
    </location>
</feature>
<dbReference type="RefSeq" id="WP_146393153.1">
    <property type="nucleotide sequence ID" value="NZ_SJPK01000014.1"/>
</dbReference>